<gene>
    <name evidence="9 10" type="primary">LOC106750136</name>
</gene>
<dbReference type="Gene3D" id="3.10.120.10">
    <property type="entry name" value="Cytochrome b5-like heme/steroid binding domain"/>
    <property type="match status" value="1"/>
</dbReference>
<dbReference type="RefSeq" id="XP_014485731.1">
    <property type="nucleotide sequence ID" value="XM_014630245.1"/>
</dbReference>
<dbReference type="RefSeq" id="XP_014485730.1">
    <property type="nucleotide sequence ID" value="XM_014630244.1"/>
</dbReference>
<dbReference type="InterPro" id="IPR036400">
    <property type="entry name" value="Cyt_B5-like_heme/steroid_sf"/>
</dbReference>
<evidence type="ECO:0000256" key="3">
    <source>
        <dbReference type="ARBA" id="ARBA00023004"/>
    </source>
</evidence>
<reference evidence="9 10" key="1">
    <citation type="submission" date="2025-04" db="UniProtKB">
        <authorList>
            <consortium name="RefSeq"/>
        </authorList>
    </citation>
    <scope>IDENTIFICATION</scope>
</reference>
<sequence length="138" mass="15768">MSRIYTAEEIAREVQNGSLWIVIHNSVYDLTKFYVQHPGGEEVLFDLAGKDGSQCFDSVGHSEEAIMLRDIYKIGDLEEDASLEQPAPTAKPDKKSEPAVTQDEDWQYRKTEAKERSLMPLVATVLAIYAFIIYYVWF</sequence>
<dbReference type="Pfam" id="PF00173">
    <property type="entry name" value="Cyt-b5"/>
    <property type="match status" value="1"/>
</dbReference>
<name>A0A6P3Y4G3_DINQU</name>
<keyword evidence="1" id="KW-0349">Heme</keyword>
<evidence type="ECO:0000256" key="5">
    <source>
        <dbReference type="SAM" id="MobiDB-lite"/>
    </source>
</evidence>
<dbReference type="InterPro" id="IPR050668">
    <property type="entry name" value="Cytochrome_b5"/>
</dbReference>
<comment type="similarity">
    <text evidence="4">Belongs to the cytochrome b5 family.</text>
</comment>
<dbReference type="PROSITE" id="PS50255">
    <property type="entry name" value="CYTOCHROME_B5_2"/>
    <property type="match status" value="1"/>
</dbReference>
<dbReference type="Proteomes" id="UP000515204">
    <property type="component" value="Unplaced"/>
</dbReference>
<proteinExistence type="inferred from homology"/>
<dbReference type="AlphaFoldDB" id="A0A6P3Y4G3"/>
<dbReference type="InterPro" id="IPR001199">
    <property type="entry name" value="Cyt_B5-like_heme/steroid-bd"/>
</dbReference>
<dbReference type="SMART" id="SM01117">
    <property type="entry name" value="Cyt-b5"/>
    <property type="match status" value="1"/>
</dbReference>
<evidence type="ECO:0000256" key="2">
    <source>
        <dbReference type="ARBA" id="ARBA00022723"/>
    </source>
</evidence>
<evidence type="ECO:0000256" key="6">
    <source>
        <dbReference type="SAM" id="Phobius"/>
    </source>
</evidence>
<dbReference type="GO" id="GO:0046872">
    <property type="term" value="F:metal ion binding"/>
    <property type="evidence" value="ECO:0007669"/>
    <property type="project" value="UniProtKB-KW"/>
</dbReference>
<dbReference type="GeneID" id="106750136"/>
<keyword evidence="3" id="KW-0408">Iron</keyword>
<dbReference type="PANTHER" id="PTHR19359">
    <property type="entry name" value="CYTOCHROME B5"/>
    <property type="match status" value="1"/>
</dbReference>
<dbReference type="GO" id="GO:0020037">
    <property type="term" value="F:heme binding"/>
    <property type="evidence" value="ECO:0007669"/>
    <property type="project" value="TreeGrafter"/>
</dbReference>
<feature type="region of interest" description="Disordered" evidence="5">
    <location>
        <begin position="82"/>
        <end position="105"/>
    </location>
</feature>
<dbReference type="KEGG" id="dqu:106750136"/>
<dbReference type="GO" id="GO:0016020">
    <property type="term" value="C:membrane"/>
    <property type="evidence" value="ECO:0007669"/>
    <property type="project" value="TreeGrafter"/>
</dbReference>
<dbReference type="PRINTS" id="PR00363">
    <property type="entry name" value="CYTOCHROMEB5"/>
</dbReference>
<feature type="transmembrane region" description="Helical" evidence="6">
    <location>
        <begin position="118"/>
        <end position="137"/>
    </location>
</feature>
<evidence type="ECO:0000313" key="10">
    <source>
        <dbReference type="RefSeq" id="XP_014485731.1"/>
    </source>
</evidence>
<organism evidence="8 9">
    <name type="scientific">Dinoponera quadriceps</name>
    <name type="common">South American ant</name>
    <dbReference type="NCBI Taxonomy" id="609295"/>
    <lineage>
        <taxon>Eukaryota</taxon>
        <taxon>Metazoa</taxon>
        <taxon>Ecdysozoa</taxon>
        <taxon>Arthropoda</taxon>
        <taxon>Hexapoda</taxon>
        <taxon>Insecta</taxon>
        <taxon>Pterygota</taxon>
        <taxon>Neoptera</taxon>
        <taxon>Endopterygota</taxon>
        <taxon>Hymenoptera</taxon>
        <taxon>Apocrita</taxon>
        <taxon>Aculeata</taxon>
        <taxon>Formicoidea</taxon>
        <taxon>Formicidae</taxon>
        <taxon>Ponerinae</taxon>
        <taxon>Ponerini</taxon>
        <taxon>Dinoponera</taxon>
    </lineage>
</organism>
<feature type="domain" description="Cytochrome b5 heme-binding" evidence="7">
    <location>
        <begin position="2"/>
        <end position="78"/>
    </location>
</feature>
<evidence type="ECO:0000256" key="4">
    <source>
        <dbReference type="ARBA" id="ARBA00038168"/>
    </source>
</evidence>
<keyword evidence="6" id="KW-0472">Membrane</keyword>
<evidence type="ECO:0000313" key="8">
    <source>
        <dbReference type="Proteomes" id="UP000515204"/>
    </source>
</evidence>
<evidence type="ECO:0000256" key="1">
    <source>
        <dbReference type="ARBA" id="ARBA00022617"/>
    </source>
</evidence>
<evidence type="ECO:0000259" key="7">
    <source>
        <dbReference type="PROSITE" id="PS50255"/>
    </source>
</evidence>
<protein>
    <submittedName>
        <fullName evidence="9 10">Cytochrome b5-like</fullName>
    </submittedName>
</protein>
<keyword evidence="6" id="KW-0812">Transmembrane</keyword>
<keyword evidence="6" id="KW-1133">Transmembrane helix</keyword>
<evidence type="ECO:0000313" key="9">
    <source>
        <dbReference type="RefSeq" id="XP_014485730.1"/>
    </source>
</evidence>
<dbReference type="SUPFAM" id="SSF55856">
    <property type="entry name" value="Cytochrome b5-like heme/steroid binding domain"/>
    <property type="match status" value="1"/>
</dbReference>
<accession>A0A6P3Y4G3</accession>
<keyword evidence="2" id="KW-0479">Metal-binding</keyword>
<keyword evidence="8" id="KW-1185">Reference proteome</keyword>
<dbReference type="OrthoDB" id="260519at2759"/>